<dbReference type="GO" id="GO:0003723">
    <property type="term" value="F:RNA binding"/>
    <property type="evidence" value="ECO:0007669"/>
    <property type="project" value="UniProtKB-UniRule"/>
</dbReference>
<keyword evidence="3 6" id="KW-0694">RNA-binding</keyword>
<dbReference type="HAMAP" id="MF_00073">
    <property type="entry name" value="NusB"/>
    <property type="match status" value="1"/>
</dbReference>
<dbReference type="GO" id="GO:0005829">
    <property type="term" value="C:cytosol"/>
    <property type="evidence" value="ECO:0007669"/>
    <property type="project" value="TreeGrafter"/>
</dbReference>
<comment type="function">
    <text evidence="6">Involved in transcription antitermination. Required for transcription of ribosomal RNA (rRNA) genes. Binds specifically to the boxA antiterminator sequence of the ribosomal RNA (rrn) operons.</text>
</comment>
<dbReference type="SUPFAM" id="SSF48013">
    <property type="entry name" value="NusB-like"/>
    <property type="match status" value="1"/>
</dbReference>
<evidence type="ECO:0000256" key="5">
    <source>
        <dbReference type="ARBA" id="ARBA00023163"/>
    </source>
</evidence>
<keyword evidence="9" id="KW-1185">Reference proteome</keyword>
<dbReference type="PANTHER" id="PTHR11078:SF3">
    <property type="entry name" value="ANTITERMINATION NUSB DOMAIN-CONTAINING PROTEIN"/>
    <property type="match status" value="1"/>
</dbReference>
<sequence>MKTNRRIIREKVLQILYAYEINEEGLTFLTDGILSDIQNSSDIEFAKELVNKVAANKKLFDGEIQKRVSNWEIDRIALIDKILLMMGMAEISFFPDIPPKVSINEAIEIAKEYSTSNSGKFINGILDAYLSDLKKEGKLKKVGRGLIDESQSKRTSDE</sequence>
<dbReference type="RefSeq" id="WP_321534325.1">
    <property type="nucleotide sequence ID" value="NZ_JARGDL010000001.1"/>
</dbReference>
<gene>
    <name evidence="6 8" type="primary">nusB</name>
    <name evidence="8" type="ORF">P0M35_00215</name>
</gene>
<dbReference type="Gene3D" id="1.10.940.10">
    <property type="entry name" value="NusB-like"/>
    <property type="match status" value="1"/>
</dbReference>
<name>A0AAE3TB89_9BACT</name>
<evidence type="ECO:0000256" key="4">
    <source>
        <dbReference type="ARBA" id="ARBA00023015"/>
    </source>
</evidence>
<dbReference type="NCBIfam" id="TIGR01951">
    <property type="entry name" value="nusB"/>
    <property type="match status" value="1"/>
</dbReference>
<keyword evidence="5 6" id="KW-0804">Transcription</keyword>
<evidence type="ECO:0000259" key="7">
    <source>
        <dbReference type="Pfam" id="PF01029"/>
    </source>
</evidence>
<dbReference type="GO" id="GO:0031564">
    <property type="term" value="P:transcription antitermination"/>
    <property type="evidence" value="ECO:0007669"/>
    <property type="project" value="UniProtKB-KW"/>
</dbReference>
<dbReference type="AlphaFoldDB" id="A0AAE3TB89"/>
<dbReference type="GO" id="GO:0006353">
    <property type="term" value="P:DNA-templated transcription termination"/>
    <property type="evidence" value="ECO:0007669"/>
    <property type="project" value="UniProtKB-UniRule"/>
</dbReference>
<accession>A0AAE3TB89</accession>
<dbReference type="Pfam" id="PF01029">
    <property type="entry name" value="NusB"/>
    <property type="match status" value="1"/>
</dbReference>
<comment type="similarity">
    <text evidence="1 6">Belongs to the NusB family.</text>
</comment>
<evidence type="ECO:0000256" key="3">
    <source>
        <dbReference type="ARBA" id="ARBA00022884"/>
    </source>
</evidence>
<evidence type="ECO:0000313" key="8">
    <source>
        <dbReference type="EMBL" id="MDF1610560.1"/>
    </source>
</evidence>
<proteinExistence type="inferred from homology"/>
<evidence type="ECO:0000256" key="1">
    <source>
        <dbReference type="ARBA" id="ARBA00005952"/>
    </source>
</evidence>
<dbReference type="InterPro" id="IPR035926">
    <property type="entry name" value="NusB-like_sf"/>
</dbReference>
<dbReference type="PANTHER" id="PTHR11078">
    <property type="entry name" value="N UTILIZATION SUBSTANCE PROTEIN B-RELATED"/>
    <property type="match status" value="1"/>
</dbReference>
<dbReference type="Proteomes" id="UP001221302">
    <property type="component" value="Unassembled WGS sequence"/>
</dbReference>
<dbReference type="EMBL" id="JARGDL010000001">
    <property type="protein sequence ID" value="MDF1610560.1"/>
    <property type="molecule type" value="Genomic_DNA"/>
</dbReference>
<dbReference type="InterPro" id="IPR006027">
    <property type="entry name" value="NusB_RsmB_TIM44"/>
</dbReference>
<organism evidence="8 9">
    <name type="scientific">Stygiobacter electus</name>
    <dbReference type="NCBI Taxonomy" id="3032292"/>
    <lineage>
        <taxon>Bacteria</taxon>
        <taxon>Pseudomonadati</taxon>
        <taxon>Ignavibacteriota</taxon>
        <taxon>Ignavibacteria</taxon>
        <taxon>Ignavibacteriales</taxon>
        <taxon>Melioribacteraceae</taxon>
        <taxon>Stygiobacter</taxon>
    </lineage>
</organism>
<keyword evidence="4 6" id="KW-0805">Transcription regulation</keyword>
<protein>
    <recommendedName>
        <fullName evidence="6">Transcription antitermination protein NusB</fullName>
    </recommendedName>
    <alternativeName>
        <fullName evidence="6">Antitermination factor NusB</fullName>
    </alternativeName>
</protein>
<comment type="caution">
    <text evidence="8">The sequence shown here is derived from an EMBL/GenBank/DDBJ whole genome shotgun (WGS) entry which is preliminary data.</text>
</comment>
<feature type="domain" description="NusB/RsmB/TIM44" evidence="7">
    <location>
        <begin position="8"/>
        <end position="129"/>
    </location>
</feature>
<evidence type="ECO:0000256" key="6">
    <source>
        <dbReference type="HAMAP-Rule" id="MF_00073"/>
    </source>
</evidence>
<reference evidence="8" key="1">
    <citation type="submission" date="2023-03" db="EMBL/GenBank/DDBJ databases">
        <title>Stygiobacter electus gen. nov., sp. nov., facultatively anaerobic thermotolerant bacterium of the class Ignavibacteria from a well of Yessentuki mineral water deposit.</title>
        <authorList>
            <person name="Podosokorskaya O.A."/>
            <person name="Elcheninov A.G."/>
            <person name="Petrova N.F."/>
            <person name="Zavarzina D.G."/>
            <person name="Kublanov I.V."/>
            <person name="Merkel A.Y."/>
        </authorList>
    </citation>
    <scope>NUCLEOTIDE SEQUENCE</scope>
    <source>
        <strain evidence="8">09-Me</strain>
    </source>
</reference>
<keyword evidence="2 6" id="KW-0889">Transcription antitermination</keyword>
<evidence type="ECO:0000256" key="2">
    <source>
        <dbReference type="ARBA" id="ARBA00022814"/>
    </source>
</evidence>
<dbReference type="InterPro" id="IPR011605">
    <property type="entry name" value="NusB_fam"/>
</dbReference>
<evidence type="ECO:0000313" key="9">
    <source>
        <dbReference type="Proteomes" id="UP001221302"/>
    </source>
</evidence>